<dbReference type="EMBL" id="MFHQ01000027">
    <property type="protein sequence ID" value="OGF74248.1"/>
    <property type="molecule type" value="Genomic_DNA"/>
</dbReference>
<sequence length="288" mass="32733">MIIQTPELIEQKNQDARARIGKHILVGVSYPHGVVFGRTFNQRFHTPHRWSWQIADDDFYLIAAAIGDFGDFGVIKSGMNAHEQFLTDMVGSVHITCNGLAKNIRSLFIRTREEGIQNLAVDLVLYDVRKNMFWYLNDRGRVYTFSDFVVVGADAYQPTLDSRKIDPTAAAILSGSPHTEDSGAVRELITRIAKFADGLGKKAVIQYLAEKTTQHTYENRDSAFVALLVKDTLLQYDQPSQSEQFELVVMENRPEKSGAYFNTILELTEETRQKRALRFTVPDYVYQA</sequence>
<protein>
    <submittedName>
        <fullName evidence="1">Uncharacterized protein</fullName>
    </submittedName>
</protein>
<comment type="caution">
    <text evidence="1">The sequence shown here is derived from an EMBL/GenBank/DDBJ whole genome shotgun (WGS) entry which is preliminary data.</text>
</comment>
<gene>
    <name evidence="1" type="ORF">A3J56_03130</name>
</gene>
<evidence type="ECO:0000313" key="2">
    <source>
        <dbReference type="Proteomes" id="UP000178406"/>
    </source>
</evidence>
<evidence type="ECO:0000313" key="1">
    <source>
        <dbReference type="EMBL" id="OGF74248.1"/>
    </source>
</evidence>
<dbReference type="AlphaFoldDB" id="A0A1F5WEX7"/>
<name>A0A1F5WEX7_9BACT</name>
<dbReference type="STRING" id="1798338.A3J56_03130"/>
<proteinExistence type="predicted"/>
<accession>A0A1F5WEX7</accession>
<organism evidence="1 2">
    <name type="scientific">Candidatus Giovannonibacteria bacterium RIFCSPHIGHO2_02_FULL_46_20</name>
    <dbReference type="NCBI Taxonomy" id="1798338"/>
    <lineage>
        <taxon>Bacteria</taxon>
        <taxon>Candidatus Giovannoniibacteriota</taxon>
    </lineage>
</organism>
<dbReference type="Proteomes" id="UP000178406">
    <property type="component" value="Unassembled WGS sequence"/>
</dbReference>
<reference evidence="1 2" key="1">
    <citation type="journal article" date="2016" name="Nat. Commun.">
        <title>Thousands of microbial genomes shed light on interconnected biogeochemical processes in an aquifer system.</title>
        <authorList>
            <person name="Anantharaman K."/>
            <person name="Brown C.T."/>
            <person name="Hug L.A."/>
            <person name="Sharon I."/>
            <person name="Castelle C.J."/>
            <person name="Probst A.J."/>
            <person name="Thomas B.C."/>
            <person name="Singh A."/>
            <person name="Wilkins M.J."/>
            <person name="Karaoz U."/>
            <person name="Brodie E.L."/>
            <person name="Williams K.H."/>
            <person name="Hubbard S.S."/>
            <person name="Banfield J.F."/>
        </authorList>
    </citation>
    <scope>NUCLEOTIDE SEQUENCE [LARGE SCALE GENOMIC DNA]</scope>
</reference>